<reference evidence="2" key="3">
    <citation type="submission" date="2023-04" db="EMBL/GenBank/DDBJ databases">
        <authorList>
            <person name="Wang Y."/>
        </authorList>
    </citation>
    <scope>NUCLEOTIDE SEQUENCE</scope>
    <source>
        <strain evidence="2">ZW18</strain>
    </source>
</reference>
<accession>A0AAX3UBZ2</accession>
<reference evidence="2" key="2">
    <citation type="journal article" date="2022" name="Food Funct.">
        <title>Lactobacillus kefiranofaciens ZW18 from Kefir enhances the anti-tumor effect of anti-programmed cell death 1 (PD-1) immunotherapy by modulating the gut microbiota.</title>
        <authorList>
            <person name="Zhao J."/>
            <person name="Wang Y."/>
            <person name="Wang J."/>
            <person name="Lv M."/>
            <person name="Zhou C."/>
            <person name="Jia L."/>
            <person name="Geng W."/>
        </authorList>
    </citation>
    <scope>NUCLEOTIDE SEQUENCE</scope>
    <source>
        <strain evidence="2">ZW18</strain>
    </source>
</reference>
<dbReference type="EMBL" id="FMXC01000030">
    <property type="protein sequence ID" value="SDA65766.1"/>
    <property type="molecule type" value="Genomic_DNA"/>
</dbReference>
<dbReference type="Proteomes" id="UP001242513">
    <property type="component" value="Chromosome"/>
</dbReference>
<protein>
    <submittedName>
        <fullName evidence="2">Uncharacterized protein</fullName>
    </submittedName>
</protein>
<dbReference type="EMBL" id="CP123735">
    <property type="protein sequence ID" value="WGO85093.1"/>
    <property type="molecule type" value="Genomic_DNA"/>
</dbReference>
<reference evidence="1 3" key="1">
    <citation type="submission" date="2016-10" db="EMBL/GenBank/DDBJ databases">
        <authorList>
            <person name="Varghese N."/>
            <person name="Submissions S."/>
        </authorList>
    </citation>
    <scope>NUCLEOTIDE SEQUENCE [LARGE SCALE GENOMIC DNA]</scope>
    <source>
        <strain evidence="1 3">ATCC 43761</strain>
    </source>
</reference>
<sequence>MGIKGTYIYKDILALCQTPNQIANEITSIDILNRKNSLRIKEILSQGLSSKLIANFDDSIFESVVKRGSDFFDPNGKGKFRVFSIYVIDKEGSIKETQKLVIFLIDPCHLVCPIADKARNLTKSQNRHKIFENQKDCNDSLSDVFYSKFVDSNSIKFISLQAFLKNNISD</sequence>
<evidence type="ECO:0000313" key="4">
    <source>
        <dbReference type="Proteomes" id="UP001242513"/>
    </source>
</evidence>
<evidence type="ECO:0000313" key="3">
    <source>
        <dbReference type="Proteomes" id="UP000181860"/>
    </source>
</evidence>
<evidence type="ECO:0000313" key="2">
    <source>
        <dbReference type="EMBL" id="WGO85093.1"/>
    </source>
</evidence>
<dbReference type="Proteomes" id="UP000181860">
    <property type="component" value="Unassembled WGS sequence"/>
</dbReference>
<name>A0AAX3UBZ2_9LACO</name>
<evidence type="ECO:0000313" key="1">
    <source>
        <dbReference type="EMBL" id="SDA65766.1"/>
    </source>
</evidence>
<dbReference type="AlphaFoldDB" id="A0AAX3UBZ2"/>
<proteinExistence type="predicted"/>
<organism evidence="2 4">
    <name type="scientific">Lactobacillus kefiranofaciens</name>
    <dbReference type="NCBI Taxonomy" id="267818"/>
    <lineage>
        <taxon>Bacteria</taxon>
        <taxon>Bacillati</taxon>
        <taxon>Bacillota</taxon>
        <taxon>Bacilli</taxon>
        <taxon>Lactobacillales</taxon>
        <taxon>Lactobacillaceae</taxon>
        <taxon>Lactobacillus</taxon>
    </lineage>
</organism>
<keyword evidence="3" id="KW-1185">Reference proteome</keyword>
<gene>
    <name evidence="2" type="ORF">QEJ78_06600</name>
    <name evidence="1" type="ORF">SAMN02983011_01975</name>
</gene>
<dbReference type="RefSeq" id="WP_013855237.1">
    <property type="nucleotide sequence ID" value="NZ_CP123735.1"/>
</dbReference>